<proteinExistence type="predicted"/>
<organism evidence="2 3">
    <name type="scientific">Parelaphostrongylus tenuis</name>
    <name type="common">Meningeal worm</name>
    <dbReference type="NCBI Taxonomy" id="148309"/>
    <lineage>
        <taxon>Eukaryota</taxon>
        <taxon>Metazoa</taxon>
        <taxon>Ecdysozoa</taxon>
        <taxon>Nematoda</taxon>
        <taxon>Chromadorea</taxon>
        <taxon>Rhabditida</taxon>
        <taxon>Rhabditina</taxon>
        <taxon>Rhabditomorpha</taxon>
        <taxon>Strongyloidea</taxon>
        <taxon>Metastrongylidae</taxon>
        <taxon>Parelaphostrongylus</taxon>
    </lineage>
</organism>
<dbReference type="EMBL" id="JAHQIW010006592">
    <property type="protein sequence ID" value="KAJ1369529.1"/>
    <property type="molecule type" value="Genomic_DNA"/>
</dbReference>
<gene>
    <name evidence="2" type="ORF">KIN20_031013</name>
</gene>
<feature type="signal peptide" evidence="1">
    <location>
        <begin position="1"/>
        <end position="22"/>
    </location>
</feature>
<dbReference type="Proteomes" id="UP001196413">
    <property type="component" value="Unassembled WGS sequence"/>
</dbReference>
<evidence type="ECO:0000256" key="1">
    <source>
        <dbReference type="SAM" id="SignalP"/>
    </source>
</evidence>
<accession>A0AAD5WGJ3</accession>
<protein>
    <submittedName>
        <fullName evidence="2">Uncharacterized protein</fullName>
    </submittedName>
</protein>
<feature type="chain" id="PRO_5042160376" evidence="1">
    <location>
        <begin position="23"/>
        <end position="97"/>
    </location>
</feature>
<evidence type="ECO:0000313" key="2">
    <source>
        <dbReference type="EMBL" id="KAJ1369529.1"/>
    </source>
</evidence>
<dbReference type="AlphaFoldDB" id="A0AAD5WGJ3"/>
<keyword evidence="1" id="KW-0732">Signal</keyword>
<reference evidence="2" key="1">
    <citation type="submission" date="2021-06" db="EMBL/GenBank/DDBJ databases">
        <title>Parelaphostrongylus tenuis whole genome reference sequence.</title>
        <authorList>
            <person name="Garwood T.J."/>
            <person name="Larsen P.A."/>
            <person name="Fountain-Jones N.M."/>
            <person name="Garbe J.R."/>
            <person name="Macchietto M.G."/>
            <person name="Kania S.A."/>
            <person name="Gerhold R.W."/>
            <person name="Richards J.E."/>
            <person name="Wolf T.M."/>
        </authorList>
    </citation>
    <scope>NUCLEOTIDE SEQUENCE</scope>
    <source>
        <strain evidence="2">MNPRO001-30</strain>
        <tissue evidence="2">Meninges</tissue>
    </source>
</reference>
<sequence length="97" mass="11167">MNTIELVFLACCAAALLSVTHSSTIGDQRSVELSPEDIEQERDYLQNLREVPIIEYEPLAKRAQTFVRFGKRAQTFVRFGKRAQTFVRFGRSEPKQM</sequence>
<evidence type="ECO:0000313" key="3">
    <source>
        <dbReference type="Proteomes" id="UP001196413"/>
    </source>
</evidence>
<name>A0AAD5WGJ3_PARTN</name>
<keyword evidence="3" id="KW-1185">Reference proteome</keyword>
<comment type="caution">
    <text evidence="2">The sequence shown here is derived from an EMBL/GenBank/DDBJ whole genome shotgun (WGS) entry which is preliminary data.</text>
</comment>